<gene>
    <name evidence="1" type="ORF">F3D71_14365</name>
</gene>
<reference evidence="1 2" key="1">
    <citation type="journal article" date="2019" name="Nat. Med.">
        <title>A library of human gut bacterial isolates paired with longitudinal multiomics data enables mechanistic microbiome research.</title>
        <authorList>
            <person name="Poyet M."/>
            <person name="Groussin M."/>
            <person name="Gibbons S.M."/>
            <person name="Avila-Pacheco J."/>
            <person name="Jiang X."/>
            <person name="Kearney S.M."/>
            <person name="Perrotta A.R."/>
            <person name="Berdy B."/>
            <person name="Zhao S."/>
            <person name="Lieberman T.D."/>
            <person name="Swanson P.K."/>
            <person name="Smith M."/>
            <person name="Roesemann S."/>
            <person name="Alexander J.E."/>
            <person name="Rich S.A."/>
            <person name="Livny J."/>
            <person name="Vlamakis H."/>
            <person name="Clish C."/>
            <person name="Bullock K."/>
            <person name="Deik A."/>
            <person name="Scott J."/>
            <person name="Pierce K.A."/>
            <person name="Xavier R.J."/>
            <person name="Alm E.J."/>
        </authorList>
    </citation>
    <scope>NUCLEOTIDE SEQUENCE [LARGE SCALE GENOMIC DNA]</scope>
    <source>
        <strain evidence="1 2">BIOML-A163</strain>
    </source>
</reference>
<evidence type="ECO:0000313" key="1">
    <source>
        <dbReference type="EMBL" id="KAA3950966.1"/>
    </source>
</evidence>
<organism evidence="1 2">
    <name type="scientific">Bacteroides ovatus</name>
    <dbReference type="NCBI Taxonomy" id="28116"/>
    <lineage>
        <taxon>Bacteria</taxon>
        <taxon>Pseudomonadati</taxon>
        <taxon>Bacteroidota</taxon>
        <taxon>Bacteroidia</taxon>
        <taxon>Bacteroidales</taxon>
        <taxon>Bacteroidaceae</taxon>
        <taxon>Bacteroides</taxon>
    </lineage>
</organism>
<sequence>MAYKLKDRKEKMLYKGSVYELTLQWDRESLRKCFCGMPPFYAHIRKDGANFAQIDCYSTGDDFSVEPMHPLFEEPEWVVHFLKSDINSIPLKKLLELLPI</sequence>
<comment type="caution">
    <text evidence="1">The sequence shown here is derived from an EMBL/GenBank/DDBJ whole genome shotgun (WGS) entry which is preliminary data.</text>
</comment>
<dbReference type="Proteomes" id="UP000323717">
    <property type="component" value="Unassembled WGS sequence"/>
</dbReference>
<dbReference type="EMBL" id="VWLE01000200">
    <property type="protein sequence ID" value="KAA3950966.1"/>
    <property type="molecule type" value="Genomic_DNA"/>
</dbReference>
<evidence type="ECO:0000313" key="2">
    <source>
        <dbReference type="Proteomes" id="UP000323717"/>
    </source>
</evidence>
<name>A0A5M5C1C5_BACOV</name>
<protein>
    <submittedName>
        <fullName evidence="1">Uncharacterized protein</fullName>
    </submittedName>
</protein>
<dbReference type="AlphaFoldDB" id="A0A5M5C1C5"/>
<accession>A0A5M5C1C5</accession>
<proteinExistence type="predicted"/>